<dbReference type="RefSeq" id="WP_074020595.1">
    <property type="nucleotide sequence ID" value="NZ_CAWMWP010000042.1"/>
</dbReference>
<organism evidence="1 2">
    <name type="scientific">Xenorhabdus thuongxuanensis</name>
    <dbReference type="NCBI Taxonomy" id="1873484"/>
    <lineage>
        <taxon>Bacteria</taxon>
        <taxon>Pseudomonadati</taxon>
        <taxon>Pseudomonadota</taxon>
        <taxon>Gammaproteobacteria</taxon>
        <taxon>Enterobacterales</taxon>
        <taxon>Morganellaceae</taxon>
        <taxon>Xenorhabdus</taxon>
    </lineage>
</organism>
<proteinExistence type="predicted"/>
<dbReference type="EMBL" id="MKGR01000019">
    <property type="protein sequence ID" value="OKP05065.1"/>
    <property type="molecule type" value="Genomic_DNA"/>
</dbReference>
<accession>A0A1Q5TXV5</accession>
<protein>
    <submittedName>
        <fullName evidence="1">Uncharacterized protein</fullName>
    </submittedName>
</protein>
<dbReference type="AlphaFoldDB" id="A0A1Q5TXV5"/>
<reference evidence="1 2" key="1">
    <citation type="submission" date="2016-09" db="EMBL/GenBank/DDBJ databases">
        <title>Xenorhabdus thuongxuanensis sp. nov. and Xenorhabdus eapokensis sp. nov., isolated from Steinernema species.</title>
        <authorList>
            <person name="Kaempfer P."/>
            <person name="Tobias N.J."/>
            <person name="Phan Ke L."/>
            <person name="Bode H.B."/>
            <person name="Glaeser S.P."/>
        </authorList>
    </citation>
    <scope>NUCLEOTIDE SEQUENCE [LARGE SCALE GENOMIC DNA]</scope>
    <source>
        <strain evidence="1 2">30TX1</strain>
    </source>
</reference>
<sequence>MAVKIEILITSESGELKHEVIASGPAGEYTHQEYQAAMRLSDVLGQHLTHGGHGLVIHQVPSRYNIH</sequence>
<name>A0A1Q5TXV5_9GAMM</name>
<evidence type="ECO:0000313" key="1">
    <source>
        <dbReference type="EMBL" id="OKP05065.1"/>
    </source>
</evidence>
<keyword evidence="2" id="KW-1185">Reference proteome</keyword>
<gene>
    <name evidence="1" type="ORF">Xentx_02556</name>
</gene>
<comment type="caution">
    <text evidence="1">The sequence shown here is derived from an EMBL/GenBank/DDBJ whole genome shotgun (WGS) entry which is preliminary data.</text>
</comment>
<evidence type="ECO:0000313" key="2">
    <source>
        <dbReference type="Proteomes" id="UP000186277"/>
    </source>
</evidence>
<dbReference type="Proteomes" id="UP000186277">
    <property type="component" value="Unassembled WGS sequence"/>
</dbReference>
<dbReference type="OrthoDB" id="6447047at2"/>